<feature type="domain" description="Aldehyde oxidase/xanthine dehydrogenase a/b hammerhead" evidence="1">
    <location>
        <begin position="220"/>
        <end position="300"/>
    </location>
</feature>
<dbReference type="PIRSF" id="PIRSF036389">
    <property type="entry name" value="IOR_B"/>
    <property type="match status" value="1"/>
</dbReference>
<dbReference type="Pfam" id="PF02738">
    <property type="entry name" value="MoCoBD_1"/>
    <property type="match status" value="2"/>
</dbReference>
<accession>A0ABS0VFJ6</accession>
<dbReference type="RefSeq" id="WP_198718065.1">
    <property type="nucleotide sequence ID" value="NZ_JAEILD010000072.1"/>
</dbReference>
<gene>
    <name evidence="2" type="ORF">YA0849_14875</name>
</gene>
<proteinExistence type="predicted"/>
<name>A0ABS0VFJ6_PSEVE</name>
<keyword evidence="3" id="KW-1185">Reference proteome</keyword>
<dbReference type="InterPro" id="IPR012368">
    <property type="entry name" value="OxRdtase_Mopterin-bd_su_IorB"/>
</dbReference>
<dbReference type="InterPro" id="IPR046867">
    <property type="entry name" value="AldOxase/xan_DH_MoCoBD2"/>
</dbReference>
<dbReference type="Gene3D" id="3.30.365.10">
    <property type="entry name" value="Aldehyde oxidase/xanthine dehydrogenase, molybdopterin binding domain"/>
    <property type="match status" value="4"/>
</dbReference>
<dbReference type="Proteomes" id="UP000614123">
    <property type="component" value="Unassembled WGS sequence"/>
</dbReference>
<protein>
    <submittedName>
        <fullName evidence="2">Xanthine dehydrogenase family protein molybdopterin-binding subunit</fullName>
    </submittedName>
</protein>
<evidence type="ECO:0000259" key="1">
    <source>
        <dbReference type="SMART" id="SM01008"/>
    </source>
</evidence>
<dbReference type="InterPro" id="IPR037165">
    <property type="entry name" value="AldOxase/xan_DH_Mopterin-bd_sf"/>
</dbReference>
<dbReference type="PROSITE" id="PS51318">
    <property type="entry name" value="TAT"/>
    <property type="match status" value="1"/>
</dbReference>
<dbReference type="PANTHER" id="PTHR47495:SF1">
    <property type="entry name" value="BLL3820 PROTEIN"/>
    <property type="match status" value="1"/>
</dbReference>
<dbReference type="EMBL" id="JAEILD010000072">
    <property type="protein sequence ID" value="MBI6650282.1"/>
    <property type="molecule type" value="Genomic_DNA"/>
</dbReference>
<reference evidence="2 3" key="1">
    <citation type="submission" date="2020-12" db="EMBL/GenBank/DDBJ databases">
        <title>Comparative genomic insights into the epidemiology and virulence of plant pathogenic Pseudomonads from Turkey.</title>
        <authorList>
            <person name="Dillon M."/>
            <person name="Ruiz-Bedoya T."/>
            <person name="Bendalovic-Torma C."/>
            <person name="Guttman K.M."/>
            <person name="Kwak H."/>
            <person name="Middleton M.A."/>
            <person name="Wang P.W."/>
            <person name="Horuz S."/>
            <person name="Aysan Y."/>
            <person name="Guttman D.S."/>
        </authorList>
    </citation>
    <scope>NUCLEOTIDE SEQUENCE [LARGE SCALE GENOMIC DNA]</scope>
    <source>
        <strain evidence="2 3">S4_EA_3a</strain>
    </source>
</reference>
<evidence type="ECO:0000313" key="3">
    <source>
        <dbReference type="Proteomes" id="UP000614123"/>
    </source>
</evidence>
<sequence>MKTPTQNVNLSRRAFVINGALVMGFAMLPGIPRAFADTEVDTLGTTILAPDLPGSLRATPYLDAWIRIDAKDGITVYTGKVELGTGVKTALLQIAAERLEVSPGLIRFLTADTALTPNEGYTAGSHTIVDSGTALFNAAAQVRQLLLESAARQWQRSIDSLTTRDAVIYDTQGRSMTYAQAVVGVQLHRFASANSPFKPAGSFTLIGKSLPRLDIPAKVSGGAAYVQDMRLPDMLHARVIRPPRRGSQLLEIDEAALRQLPGEVKLVRNGSYLAVVATDEWLAVKAMREGYAKARWTEGNPLPDSTHIHQLLTELPARRYPVSAKGDLPQPLPRAYKARVTKQYLMHGSIGPSCAVAWFKDGTLTVWTHTQGVYPLRAGIAEMVGLPVAQVRCIHAEGSGCYGHNGADDAAADAALIAMAIPGKPIRVQWMREQENLWEPYSSAMLAEVEAGLDDSGRLRDWKYELWSTPHNERIVNAGRLLPAWLLANPFTPAPSVPIAQPEGDGDRNAVPLYEIPNLKVDMNFVLTMPFRTSAMRSLGAHINIFAIESTVDELAARATIDPVQFRLNHLSDPRARAVVERVAAEFRWPHKATGPGSGIGFAFARYKNIMGYCAIAVQLHVQRQTGQVMIDRVVAAVDVGQIVSPDGLLNQIQGGIVQSASWTLYERILYDASGMHSFDWSGYPIMRFPDLPQQVEVHMIDQPDQPFLGAAEIVQGPMAAALGNAINDATGKRLLDLPLARRGWQDALVMTDPGGVDVMPFSQK</sequence>
<dbReference type="InterPro" id="IPR008274">
    <property type="entry name" value="AldOxase/xan_DH_MoCoBD1"/>
</dbReference>
<dbReference type="PANTHER" id="PTHR47495">
    <property type="entry name" value="ALDEHYDE DEHYDROGENASE"/>
    <property type="match status" value="1"/>
</dbReference>
<evidence type="ECO:0000313" key="2">
    <source>
        <dbReference type="EMBL" id="MBI6650282.1"/>
    </source>
</evidence>
<dbReference type="Pfam" id="PF20256">
    <property type="entry name" value="MoCoBD_2"/>
    <property type="match status" value="2"/>
</dbReference>
<dbReference type="InterPro" id="IPR006311">
    <property type="entry name" value="TAT_signal"/>
</dbReference>
<dbReference type="InterPro" id="IPR000674">
    <property type="entry name" value="Ald_Oxase/Xan_DH_a/b"/>
</dbReference>
<dbReference type="Gene3D" id="3.90.1170.50">
    <property type="entry name" value="Aldehyde oxidase/xanthine dehydrogenase, a/b hammerhead"/>
    <property type="match status" value="1"/>
</dbReference>
<dbReference type="SUPFAM" id="SSF56003">
    <property type="entry name" value="Molybdenum cofactor-binding domain"/>
    <property type="match status" value="2"/>
</dbReference>
<comment type="caution">
    <text evidence="2">The sequence shown here is derived from an EMBL/GenBank/DDBJ whole genome shotgun (WGS) entry which is preliminary data.</text>
</comment>
<dbReference type="SMART" id="SM01008">
    <property type="entry name" value="Ald_Xan_dh_C"/>
    <property type="match status" value="1"/>
</dbReference>
<dbReference type="InterPro" id="IPR052516">
    <property type="entry name" value="N-heterocyclic_Hydroxylase"/>
</dbReference>
<organism evidence="2 3">
    <name type="scientific">Pseudomonas veronii</name>
    <dbReference type="NCBI Taxonomy" id="76761"/>
    <lineage>
        <taxon>Bacteria</taxon>
        <taxon>Pseudomonadati</taxon>
        <taxon>Pseudomonadota</taxon>
        <taxon>Gammaproteobacteria</taxon>
        <taxon>Pseudomonadales</taxon>
        <taxon>Pseudomonadaceae</taxon>
        <taxon>Pseudomonas</taxon>
    </lineage>
</organism>